<dbReference type="FunFam" id="3.20.20.80:FF:000024">
    <property type="entry name" value="Heparanase 2"/>
    <property type="match status" value="1"/>
</dbReference>
<evidence type="ECO:0000256" key="1">
    <source>
        <dbReference type="ARBA" id="ARBA00009800"/>
    </source>
</evidence>
<keyword evidence="3" id="KW-1185">Reference proteome</keyword>
<dbReference type="GO" id="GO:0005615">
    <property type="term" value="C:extracellular space"/>
    <property type="evidence" value="ECO:0007669"/>
    <property type="project" value="TreeGrafter"/>
</dbReference>
<dbReference type="GO" id="GO:0031012">
    <property type="term" value="C:extracellular matrix"/>
    <property type="evidence" value="ECO:0007669"/>
    <property type="project" value="TreeGrafter"/>
</dbReference>
<comment type="similarity">
    <text evidence="1">Belongs to the glycosyl hydrolase 79 family.</text>
</comment>
<dbReference type="Proteomes" id="UP000085678">
    <property type="component" value="Unplaced"/>
</dbReference>
<evidence type="ECO:0000313" key="4">
    <source>
        <dbReference type="RefSeq" id="XP_013383151.1"/>
    </source>
</evidence>
<reference evidence="4" key="1">
    <citation type="submission" date="2025-08" db="UniProtKB">
        <authorList>
            <consortium name="RefSeq"/>
        </authorList>
    </citation>
    <scope>IDENTIFICATION</scope>
    <source>
        <tissue evidence="4">Gonads</tissue>
    </source>
</reference>
<dbReference type="STRING" id="7574.A0A1S3HCB2"/>
<dbReference type="SUPFAM" id="SSF51445">
    <property type="entry name" value="(Trans)glycosidases"/>
    <property type="match status" value="1"/>
</dbReference>
<dbReference type="PANTHER" id="PTHR46145:SF4">
    <property type="entry name" value="HEPARANASE"/>
    <property type="match status" value="1"/>
</dbReference>
<feature type="chain" id="PRO_5010193412" evidence="2">
    <location>
        <begin position="22"/>
        <end position="504"/>
    </location>
</feature>
<dbReference type="Gene3D" id="3.20.20.80">
    <property type="entry name" value="Glycosidases"/>
    <property type="match status" value="1"/>
</dbReference>
<dbReference type="KEGG" id="lak:106153669"/>
<dbReference type="PANTHER" id="PTHR46145">
    <property type="entry name" value="HEPARANASE"/>
    <property type="match status" value="1"/>
</dbReference>
<feature type="signal peptide" evidence="2">
    <location>
        <begin position="1"/>
        <end position="21"/>
    </location>
</feature>
<dbReference type="RefSeq" id="XP_013383151.1">
    <property type="nucleotide sequence ID" value="XM_013527697.1"/>
</dbReference>
<dbReference type="InterPro" id="IPR005199">
    <property type="entry name" value="Glyco_hydro_79"/>
</dbReference>
<keyword evidence="2" id="KW-0732">Signal</keyword>
<proteinExistence type="inferred from homology"/>
<dbReference type="GO" id="GO:0016020">
    <property type="term" value="C:membrane"/>
    <property type="evidence" value="ECO:0007669"/>
    <property type="project" value="InterPro"/>
</dbReference>
<dbReference type="Pfam" id="PF03662">
    <property type="entry name" value="Glyco_hydro_79n"/>
    <property type="match status" value="1"/>
</dbReference>
<evidence type="ECO:0000256" key="2">
    <source>
        <dbReference type="SAM" id="SignalP"/>
    </source>
</evidence>
<protein>
    <submittedName>
        <fullName evidence="4">Heparanase isoform X1</fullName>
    </submittedName>
</protein>
<evidence type="ECO:0000313" key="3">
    <source>
        <dbReference type="Proteomes" id="UP000085678"/>
    </source>
</evidence>
<dbReference type="GeneID" id="106153669"/>
<gene>
    <name evidence="4" type="primary">LOC106153669</name>
</gene>
<dbReference type="GO" id="GO:0016798">
    <property type="term" value="F:hydrolase activity, acting on glycosyl bonds"/>
    <property type="evidence" value="ECO:0007669"/>
    <property type="project" value="InterPro"/>
</dbReference>
<name>A0A1S3HCB2_LINAN</name>
<dbReference type="InParanoid" id="A0A1S3HCB2"/>
<dbReference type="AlphaFoldDB" id="A0A1S3HCB2"/>
<dbReference type="OrthoDB" id="10066041at2759"/>
<dbReference type="InterPro" id="IPR017853">
    <property type="entry name" value="GH"/>
</dbReference>
<organism evidence="3 4">
    <name type="scientific">Lingula anatina</name>
    <name type="common">Brachiopod</name>
    <name type="synonym">Lingula unguis</name>
    <dbReference type="NCBI Taxonomy" id="7574"/>
    <lineage>
        <taxon>Eukaryota</taxon>
        <taxon>Metazoa</taxon>
        <taxon>Spiralia</taxon>
        <taxon>Lophotrochozoa</taxon>
        <taxon>Brachiopoda</taxon>
        <taxon>Linguliformea</taxon>
        <taxon>Lingulata</taxon>
        <taxon>Lingulida</taxon>
        <taxon>Linguloidea</taxon>
        <taxon>Lingulidae</taxon>
        <taxon>Lingula</taxon>
    </lineage>
</organism>
<sequence>MYLHFAAFCFVHVLLFTRTESLVTETFNQDPIKISIETSRSQYVVDKNFVSFAFGDSAIKRHWKQIDLRSQKIQELARALSPSFLRQGGTESSFFLFDPNAEHQDSYFLETYEDDTQEKTYTNYTVTGEEWDLLNKFSSAVDFSLLFDFNVLLRTPNDQWDPSNAKLLLDYSSKRGYKLHFELGNEPNSMHHAVGRGVDPLQLGSDFKLLYKILKSHPFYNNSLLVGPDTTRPRKPSVLDYMEKFLSVAADVLDVVTWHHYYFDGKDCSVSDFLDVDLMNLLATYISDMRRVVDKYKPGAVMWLGETADAWGGGAKNLSDRYLAGFMWLDKLGLSAAKGISMVIKNTLQGGAYGAIRMDGTPAPTYWISLLHKHLVGETVLNVTCASNVSVTCQRQVRVYAHCTRTLSIYEKGSVTLIAINLQEDQAAVINVPERSIDQYLLSPYGSDGITSREIALNGKVLRWKFGQLPSFPPKKLSPGSSISLPPLTYGFFVLPKANAKACT</sequence>
<accession>A0A1S3HCB2</accession>